<proteinExistence type="predicted"/>
<protein>
    <recommendedName>
        <fullName evidence="2">ABC transporter ATP-binding protein</fullName>
    </recommendedName>
</protein>
<name>A0A6J4PRS4_9ACTN</name>
<reference evidence="1" key="1">
    <citation type="submission" date="2020-02" db="EMBL/GenBank/DDBJ databases">
        <authorList>
            <person name="Meier V. D."/>
        </authorList>
    </citation>
    <scope>NUCLEOTIDE SEQUENCE</scope>
    <source>
        <strain evidence="1">AVDCRST_MAG01</strain>
    </source>
</reference>
<organism evidence="1">
    <name type="scientific">uncultured Rubrobacteraceae bacterium</name>
    <dbReference type="NCBI Taxonomy" id="349277"/>
    <lineage>
        <taxon>Bacteria</taxon>
        <taxon>Bacillati</taxon>
        <taxon>Actinomycetota</taxon>
        <taxon>Rubrobacteria</taxon>
        <taxon>Rubrobacterales</taxon>
        <taxon>Rubrobacteraceae</taxon>
        <taxon>environmental samples</taxon>
    </lineage>
</organism>
<dbReference type="EMBL" id="CADCUW010000293">
    <property type="protein sequence ID" value="CAA9418066.1"/>
    <property type="molecule type" value="Genomic_DNA"/>
</dbReference>
<dbReference type="InterPro" id="IPR027417">
    <property type="entry name" value="P-loop_NTPase"/>
</dbReference>
<evidence type="ECO:0000313" key="1">
    <source>
        <dbReference type="EMBL" id="CAA9418066.1"/>
    </source>
</evidence>
<evidence type="ECO:0008006" key="2">
    <source>
        <dbReference type="Google" id="ProtNLM"/>
    </source>
</evidence>
<dbReference type="AlphaFoldDB" id="A0A6J4PRS4"/>
<gene>
    <name evidence="1" type="ORF">AVDCRST_MAG01-01-2060</name>
</gene>
<dbReference type="SUPFAM" id="SSF52540">
    <property type="entry name" value="P-loop containing nucleoside triphosphate hydrolases"/>
    <property type="match status" value="1"/>
</dbReference>
<dbReference type="Gene3D" id="3.40.50.300">
    <property type="entry name" value="P-loop containing nucleotide triphosphate hydrolases"/>
    <property type="match status" value="1"/>
</dbReference>
<accession>A0A6J4PRS4</accession>
<feature type="non-terminal residue" evidence="1">
    <location>
        <position position="41"/>
    </location>
</feature>
<sequence length="41" mass="4503">MNVIETDNLTKIYGEGEGRVEALAGVSLKVEREEWISIVGP</sequence>